<dbReference type="Proteomes" id="UP000299102">
    <property type="component" value="Unassembled WGS sequence"/>
</dbReference>
<evidence type="ECO:0000313" key="1">
    <source>
        <dbReference type="EMBL" id="GBP97110.1"/>
    </source>
</evidence>
<organism evidence="1 2">
    <name type="scientific">Eumeta variegata</name>
    <name type="common">Bagworm moth</name>
    <name type="synonym">Eumeta japonica</name>
    <dbReference type="NCBI Taxonomy" id="151549"/>
    <lineage>
        <taxon>Eukaryota</taxon>
        <taxon>Metazoa</taxon>
        <taxon>Ecdysozoa</taxon>
        <taxon>Arthropoda</taxon>
        <taxon>Hexapoda</taxon>
        <taxon>Insecta</taxon>
        <taxon>Pterygota</taxon>
        <taxon>Neoptera</taxon>
        <taxon>Endopterygota</taxon>
        <taxon>Lepidoptera</taxon>
        <taxon>Glossata</taxon>
        <taxon>Ditrysia</taxon>
        <taxon>Tineoidea</taxon>
        <taxon>Psychidae</taxon>
        <taxon>Oiketicinae</taxon>
        <taxon>Eumeta</taxon>
    </lineage>
</organism>
<evidence type="ECO:0000313" key="2">
    <source>
        <dbReference type="Proteomes" id="UP000299102"/>
    </source>
</evidence>
<dbReference type="EMBL" id="BGZK01002872">
    <property type="protein sequence ID" value="GBP97110.1"/>
    <property type="molecule type" value="Genomic_DNA"/>
</dbReference>
<name>A0A4C2AAG7_EUMVA</name>
<proteinExistence type="predicted"/>
<comment type="caution">
    <text evidence="1">The sequence shown here is derived from an EMBL/GenBank/DDBJ whole genome shotgun (WGS) entry which is preliminary data.</text>
</comment>
<dbReference type="AlphaFoldDB" id="A0A4C2AAG7"/>
<gene>
    <name evidence="1" type="ORF">EVAR_92787_1</name>
</gene>
<reference evidence="1 2" key="1">
    <citation type="journal article" date="2019" name="Commun. Biol.">
        <title>The bagworm genome reveals a unique fibroin gene that provides high tensile strength.</title>
        <authorList>
            <person name="Kono N."/>
            <person name="Nakamura H."/>
            <person name="Ohtoshi R."/>
            <person name="Tomita M."/>
            <person name="Numata K."/>
            <person name="Arakawa K."/>
        </authorList>
    </citation>
    <scope>NUCLEOTIDE SEQUENCE [LARGE SCALE GENOMIC DNA]</scope>
</reference>
<accession>A0A4C2AAG7</accession>
<protein>
    <submittedName>
        <fullName evidence="1">Uncharacterized protein</fullName>
    </submittedName>
</protein>
<sequence>MTKCSSENHITRACKDLQFIFYGNLACLDVRRCVWPWRGGALAAAAAALVEASTDQVDNPHSSSSFDYCVSVY</sequence>
<keyword evidence="2" id="KW-1185">Reference proteome</keyword>